<feature type="non-terminal residue" evidence="2">
    <location>
        <position position="154"/>
    </location>
</feature>
<dbReference type="AlphaFoldDB" id="A0A4C1TFB2"/>
<protein>
    <submittedName>
        <fullName evidence="2">Uncharacterized protein</fullName>
    </submittedName>
</protein>
<dbReference type="EMBL" id="BGZK01009391">
    <property type="protein sequence ID" value="GBP12138.1"/>
    <property type="molecule type" value="Genomic_DNA"/>
</dbReference>
<evidence type="ECO:0000313" key="2">
    <source>
        <dbReference type="EMBL" id="GBP12138.1"/>
    </source>
</evidence>
<accession>A0A4C1TFB2</accession>
<reference evidence="2 3" key="1">
    <citation type="journal article" date="2019" name="Commun. Biol.">
        <title>The bagworm genome reveals a unique fibroin gene that provides high tensile strength.</title>
        <authorList>
            <person name="Kono N."/>
            <person name="Nakamura H."/>
            <person name="Ohtoshi R."/>
            <person name="Tomita M."/>
            <person name="Numata K."/>
            <person name="Arakawa K."/>
        </authorList>
    </citation>
    <scope>NUCLEOTIDE SEQUENCE [LARGE SCALE GENOMIC DNA]</scope>
</reference>
<feature type="transmembrane region" description="Helical" evidence="1">
    <location>
        <begin position="103"/>
        <end position="127"/>
    </location>
</feature>
<name>A0A4C1TFB2_EUMVA</name>
<keyword evidence="1" id="KW-0472">Membrane</keyword>
<dbReference type="Proteomes" id="UP000299102">
    <property type="component" value="Unassembled WGS sequence"/>
</dbReference>
<organism evidence="2 3">
    <name type="scientific">Eumeta variegata</name>
    <name type="common">Bagworm moth</name>
    <name type="synonym">Eumeta japonica</name>
    <dbReference type="NCBI Taxonomy" id="151549"/>
    <lineage>
        <taxon>Eukaryota</taxon>
        <taxon>Metazoa</taxon>
        <taxon>Ecdysozoa</taxon>
        <taxon>Arthropoda</taxon>
        <taxon>Hexapoda</taxon>
        <taxon>Insecta</taxon>
        <taxon>Pterygota</taxon>
        <taxon>Neoptera</taxon>
        <taxon>Endopterygota</taxon>
        <taxon>Lepidoptera</taxon>
        <taxon>Glossata</taxon>
        <taxon>Ditrysia</taxon>
        <taxon>Tineoidea</taxon>
        <taxon>Psychidae</taxon>
        <taxon>Oiketicinae</taxon>
        <taxon>Eumeta</taxon>
    </lineage>
</organism>
<sequence length="154" mass="16491">MADNALAAGGALEASSSSTASSMLNSNSNATSMPMGNNTASFASSEVRRIDVKETSVNIDGLKRMSYMNWWLRLAHSCVLTEPIKFTLGEHHVTSATTTYSHAVGTISGIVASILAILLAAAAIIFYRRHRANGGSHWVAFENPTYTRGLEQVQ</sequence>
<dbReference type="STRING" id="151549.A0A4C1TFB2"/>
<evidence type="ECO:0000256" key="1">
    <source>
        <dbReference type="SAM" id="Phobius"/>
    </source>
</evidence>
<keyword evidence="3" id="KW-1185">Reference proteome</keyword>
<comment type="caution">
    <text evidence="2">The sequence shown here is derived from an EMBL/GenBank/DDBJ whole genome shotgun (WGS) entry which is preliminary data.</text>
</comment>
<keyword evidence="1" id="KW-0812">Transmembrane</keyword>
<evidence type="ECO:0000313" key="3">
    <source>
        <dbReference type="Proteomes" id="UP000299102"/>
    </source>
</evidence>
<keyword evidence="1" id="KW-1133">Transmembrane helix</keyword>
<gene>
    <name evidence="2" type="ORF">EVAR_73948_1</name>
</gene>
<proteinExistence type="predicted"/>